<dbReference type="InterPro" id="IPR002545">
    <property type="entry name" value="CheW-lke_dom"/>
</dbReference>
<dbReference type="GO" id="GO:0006935">
    <property type="term" value="P:chemotaxis"/>
    <property type="evidence" value="ECO:0007669"/>
    <property type="project" value="InterPro"/>
</dbReference>
<sequence length="169" mass="17826">MIWKRLSMSSDISSGRYKCIGYRIGDTYCLSPSLAVNAITQVPVSPTQVPGTKPWLLGATKLDGDIIPFVNIARFLSIPQTMSRAEHSNPVALIVRGGADVGDVGVIVDQVVGFIPSGNLTDAPNANLKIPPGLGACLVGVVTGDARTWAVIDIQALIADPKMQTIDLT</sequence>
<geneLocation type="plasmid" evidence="2">
    <name>pJB37</name>
</geneLocation>
<dbReference type="GO" id="GO:0005829">
    <property type="term" value="C:cytosol"/>
    <property type="evidence" value="ECO:0007669"/>
    <property type="project" value="TreeGrafter"/>
</dbReference>
<dbReference type="InterPro" id="IPR036061">
    <property type="entry name" value="CheW-like_dom_sf"/>
</dbReference>
<dbReference type="AlphaFoldDB" id="A0A1V0M5W5"/>
<dbReference type="Pfam" id="PF01584">
    <property type="entry name" value="CheW"/>
    <property type="match status" value="1"/>
</dbReference>
<evidence type="ECO:0000313" key="2">
    <source>
        <dbReference type="EMBL" id="ARD70289.1"/>
    </source>
</evidence>
<accession>A0A1V0M5W5</accession>
<evidence type="ECO:0000259" key="1">
    <source>
        <dbReference type="PROSITE" id="PS50851"/>
    </source>
</evidence>
<organism evidence="2">
    <name type="scientific">Pseudomonas aeruginosa</name>
    <dbReference type="NCBI Taxonomy" id="287"/>
    <lineage>
        <taxon>Bacteria</taxon>
        <taxon>Pseudomonadati</taxon>
        <taxon>Pseudomonadota</taxon>
        <taxon>Gammaproteobacteria</taxon>
        <taxon>Pseudomonadales</taxon>
        <taxon>Pseudomonadaceae</taxon>
        <taxon>Pseudomonas</taxon>
    </lineage>
</organism>
<name>A0A1V0M5W5_PSEAI</name>
<reference evidence="2" key="1">
    <citation type="submission" date="2017-01" db="EMBL/GenBank/DDBJ databases">
        <title>Complete nucleotide sequence of an IncP-2 blaVIM-2-harboring megaplasmid from Pseudomonas aeruginosa.</title>
        <authorList>
            <person name="Botelho J."/>
            <person name="Grosso F."/>
            <person name="Mabrouk A."/>
            <person name="Peixe L."/>
        </authorList>
    </citation>
    <scope>NUCLEOTIDE SEQUENCE</scope>
    <source>
        <strain evidence="2">FFUP_PS_37</strain>
        <plasmid evidence="2">pJB37</plasmid>
    </source>
</reference>
<proteinExistence type="predicted"/>
<keyword evidence="2" id="KW-0614">Plasmid</keyword>
<dbReference type="PANTHER" id="PTHR22617">
    <property type="entry name" value="CHEMOTAXIS SENSOR HISTIDINE KINASE-RELATED"/>
    <property type="match status" value="1"/>
</dbReference>
<dbReference type="EMBL" id="KY494864">
    <property type="protein sequence ID" value="ARD70289.1"/>
    <property type="molecule type" value="Genomic_DNA"/>
</dbReference>
<dbReference type="PANTHER" id="PTHR22617:SF43">
    <property type="entry name" value="PROTEIN PILI"/>
    <property type="match status" value="1"/>
</dbReference>
<protein>
    <submittedName>
        <fullName evidence="2">Chemotaxis signal transduction protein CheW</fullName>
    </submittedName>
</protein>
<dbReference type="PROSITE" id="PS50851">
    <property type="entry name" value="CHEW"/>
    <property type="match status" value="1"/>
</dbReference>
<dbReference type="InterPro" id="IPR039315">
    <property type="entry name" value="CheW"/>
</dbReference>
<dbReference type="GO" id="GO:0007165">
    <property type="term" value="P:signal transduction"/>
    <property type="evidence" value="ECO:0007669"/>
    <property type="project" value="InterPro"/>
</dbReference>
<feature type="domain" description="CheW-like" evidence="1">
    <location>
        <begin position="16"/>
        <end position="163"/>
    </location>
</feature>
<dbReference type="Gene3D" id="2.30.30.40">
    <property type="entry name" value="SH3 Domains"/>
    <property type="match status" value="1"/>
</dbReference>
<dbReference type="Gene3D" id="2.40.50.180">
    <property type="entry name" value="CheA-289, Domain 4"/>
    <property type="match status" value="1"/>
</dbReference>
<dbReference type="SUPFAM" id="SSF50341">
    <property type="entry name" value="CheW-like"/>
    <property type="match status" value="1"/>
</dbReference>
<dbReference type="SMART" id="SM00260">
    <property type="entry name" value="CheW"/>
    <property type="match status" value="1"/>
</dbReference>